<proteinExistence type="predicted"/>
<accession>A0A859D144</accession>
<organism evidence="2 3">
    <name type="scientific">Marinomonas primoryensis</name>
    <dbReference type="NCBI Taxonomy" id="178399"/>
    <lineage>
        <taxon>Bacteria</taxon>
        <taxon>Pseudomonadati</taxon>
        <taxon>Pseudomonadota</taxon>
        <taxon>Gammaproteobacteria</taxon>
        <taxon>Oceanospirillales</taxon>
        <taxon>Oceanospirillaceae</taxon>
        <taxon>Marinomonas</taxon>
    </lineage>
</organism>
<feature type="transmembrane region" description="Helical" evidence="1">
    <location>
        <begin position="58"/>
        <end position="77"/>
    </location>
</feature>
<keyword evidence="1" id="KW-0472">Membrane</keyword>
<dbReference type="EMBL" id="CP054301">
    <property type="protein sequence ID" value="QKK80461.1"/>
    <property type="molecule type" value="Genomic_DNA"/>
</dbReference>
<reference evidence="2 3" key="1">
    <citation type="submission" date="2020-06" db="EMBL/GenBank/DDBJ databases">
        <authorList>
            <person name="Voronona O.L."/>
            <person name="Aksenova E.I."/>
            <person name="Kunda M.S."/>
            <person name="Semenov A.N."/>
            <person name="Ryzhova N."/>
        </authorList>
    </citation>
    <scope>NUCLEOTIDE SEQUENCE [LARGE SCALE GENOMIC DNA]</scope>
    <source>
        <strain evidence="2 3">MPKMM3633</strain>
    </source>
</reference>
<feature type="transmembrane region" description="Helical" evidence="1">
    <location>
        <begin position="9"/>
        <end position="27"/>
    </location>
</feature>
<feature type="transmembrane region" description="Helical" evidence="1">
    <location>
        <begin position="83"/>
        <end position="102"/>
    </location>
</feature>
<keyword evidence="1" id="KW-1133">Transmembrane helix</keyword>
<keyword evidence="1 2" id="KW-0812">Transmembrane</keyword>
<dbReference type="KEGG" id="mpri:MP3633_1732"/>
<gene>
    <name evidence="2" type="ORF">MP3633_1732</name>
</gene>
<sequence>MYLNMNRNLVRSTAIGIFMGLSIALINMQNLEYGILIAILICLVSGVLSAQIEEYARLYALFSSLVSFPFFVFANGFNDGFTYFIGALFVYGTLSFSITYGLQNAFYNGKAIFRYFFKK</sequence>
<name>A0A859D144_9GAMM</name>
<protein>
    <submittedName>
        <fullName evidence="2">Putative transmembrane protein</fullName>
    </submittedName>
</protein>
<dbReference type="Proteomes" id="UP000509371">
    <property type="component" value="Chromosome"/>
</dbReference>
<feature type="transmembrane region" description="Helical" evidence="1">
    <location>
        <begin position="33"/>
        <end position="51"/>
    </location>
</feature>
<evidence type="ECO:0000313" key="2">
    <source>
        <dbReference type="EMBL" id="QKK80461.1"/>
    </source>
</evidence>
<dbReference type="AlphaFoldDB" id="A0A859D144"/>
<evidence type="ECO:0000313" key="3">
    <source>
        <dbReference type="Proteomes" id="UP000509371"/>
    </source>
</evidence>
<evidence type="ECO:0000256" key="1">
    <source>
        <dbReference type="SAM" id="Phobius"/>
    </source>
</evidence>